<evidence type="ECO:0000313" key="2">
    <source>
        <dbReference type="Proteomes" id="UP000016923"/>
    </source>
</evidence>
<protein>
    <submittedName>
        <fullName evidence="1">Uncharacterized protein</fullName>
    </submittedName>
</protein>
<accession>S3BYE9</accession>
<proteinExistence type="predicted"/>
<dbReference type="Proteomes" id="UP000016923">
    <property type="component" value="Unassembled WGS sequence"/>
</dbReference>
<organism evidence="1 2">
    <name type="scientific">Ophiostoma piceae (strain UAMH 11346)</name>
    <name type="common">Sap stain fungus</name>
    <dbReference type="NCBI Taxonomy" id="1262450"/>
    <lineage>
        <taxon>Eukaryota</taxon>
        <taxon>Fungi</taxon>
        <taxon>Dikarya</taxon>
        <taxon>Ascomycota</taxon>
        <taxon>Pezizomycotina</taxon>
        <taxon>Sordariomycetes</taxon>
        <taxon>Sordariomycetidae</taxon>
        <taxon>Ophiostomatales</taxon>
        <taxon>Ophiostomataceae</taxon>
        <taxon>Ophiostoma</taxon>
    </lineage>
</organism>
<dbReference type="VEuPathDB" id="FungiDB:F503_02377"/>
<evidence type="ECO:0000313" key="1">
    <source>
        <dbReference type="EMBL" id="EPE06249.1"/>
    </source>
</evidence>
<gene>
    <name evidence="1" type="ORF">F503_02377</name>
</gene>
<dbReference type="EMBL" id="KE148153">
    <property type="protein sequence ID" value="EPE06249.1"/>
    <property type="molecule type" value="Genomic_DNA"/>
</dbReference>
<dbReference type="AlphaFoldDB" id="S3BYE9"/>
<sequence length="101" mass="11208">MSRRDAGQERLYCDVRHSYVADEISVSSSRAVLVDVGLQVGTLLQARNRGTAEDDIVASLDGQAVPKYNRQRSNSGMDLRFGYLDKHKHDMHGLCIALQSS</sequence>
<reference evidence="1 2" key="1">
    <citation type="journal article" date="2013" name="BMC Genomics">
        <title>The genome and transcriptome of the pine saprophyte Ophiostoma piceae, and a comparison with the bark beetle-associated pine pathogen Grosmannia clavigera.</title>
        <authorList>
            <person name="Haridas S."/>
            <person name="Wang Y."/>
            <person name="Lim L."/>
            <person name="Massoumi Alamouti S."/>
            <person name="Jackman S."/>
            <person name="Docking R."/>
            <person name="Robertson G."/>
            <person name="Birol I."/>
            <person name="Bohlmann J."/>
            <person name="Breuil C."/>
        </authorList>
    </citation>
    <scope>NUCLEOTIDE SEQUENCE [LARGE SCALE GENOMIC DNA]</scope>
    <source>
        <strain evidence="1 2">UAMH 11346</strain>
    </source>
</reference>
<name>S3BYE9_OPHP1</name>
<keyword evidence="2" id="KW-1185">Reference proteome</keyword>
<dbReference type="HOGENOM" id="CLU_2292487_0_0_1"/>